<comment type="caution">
    <text evidence="1">The sequence shown here is derived from an EMBL/GenBank/DDBJ whole genome shotgun (WGS) entry which is preliminary data.</text>
</comment>
<gene>
    <name evidence="1" type="ORF">P7K49_012780</name>
</gene>
<proteinExistence type="predicted"/>
<feature type="non-terminal residue" evidence="1">
    <location>
        <position position="1"/>
    </location>
</feature>
<feature type="non-terminal residue" evidence="1">
    <location>
        <position position="75"/>
    </location>
</feature>
<dbReference type="EMBL" id="JASSZA010000006">
    <property type="protein sequence ID" value="KAK2107615.1"/>
    <property type="molecule type" value="Genomic_DNA"/>
</dbReference>
<name>A0ABQ9VE11_SAGOE</name>
<dbReference type="Proteomes" id="UP001266305">
    <property type="component" value="Unassembled WGS sequence"/>
</dbReference>
<protein>
    <submittedName>
        <fullName evidence="1">Uncharacterized protein</fullName>
    </submittedName>
</protein>
<evidence type="ECO:0000313" key="1">
    <source>
        <dbReference type="EMBL" id="KAK2107615.1"/>
    </source>
</evidence>
<accession>A0ABQ9VE11</accession>
<reference evidence="1 2" key="1">
    <citation type="submission" date="2023-05" db="EMBL/GenBank/DDBJ databases">
        <title>B98-5 Cell Line De Novo Hybrid Assembly: An Optical Mapping Approach.</title>
        <authorList>
            <person name="Kananen K."/>
            <person name="Auerbach J.A."/>
            <person name="Kautto E."/>
            <person name="Blachly J.S."/>
        </authorList>
    </citation>
    <scope>NUCLEOTIDE SEQUENCE [LARGE SCALE GENOMIC DNA]</scope>
    <source>
        <strain evidence="1">B95-8</strain>
        <tissue evidence="1">Cell line</tissue>
    </source>
</reference>
<keyword evidence="2" id="KW-1185">Reference proteome</keyword>
<organism evidence="1 2">
    <name type="scientific">Saguinus oedipus</name>
    <name type="common">Cotton-top tamarin</name>
    <name type="synonym">Oedipomidas oedipus</name>
    <dbReference type="NCBI Taxonomy" id="9490"/>
    <lineage>
        <taxon>Eukaryota</taxon>
        <taxon>Metazoa</taxon>
        <taxon>Chordata</taxon>
        <taxon>Craniata</taxon>
        <taxon>Vertebrata</taxon>
        <taxon>Euteleostomi</taxon>
        <taxon>Mammalia</taxon>
        <taxon>Eutheria</taxon>
        <taxon>Euarchontoglires</taxon>
        <taxon>Primates</taxon>
        <taxon>Haplorrhini</taxon>
        <taxon>Platyrrhini</taxon>
        <taxon>Cebidae</taxon>
        <taxon>Callitrichinae</taxon>
        <taxon>Saguinus</taxon>
    </lineage>
</organism>
<evidence type="ECO:0000313" key="2">
    <source>
        <dbReference type="Proteomes" id="UP001266305"/>
    </source>
</evidence>
<sequence>LIENPANNFRADKVAPTPPLPEWCPLCQTGSTSTPLAFGVVTLHPSCFCVASVEAKSLSNSSASWDATLLCQVSQ</sequence>